<evidence type="ECO:0000313" key="3">
    <source>
        <dbReference type="EMBL" id="SEH73395.1"/>
    </source>
</evidence>
<feature type="domain" description="Isochorismatase-like" evidence="2">
    <location>
        <begin position="8"/>
        <end position="178"/>
    </location>
</feature>
<dbReference type="STRING" id="370526.SAMN04489835_3435"/>
<dbReference type="GO" id="GO:0016787">
    <property type="term" value="F:hydrolase activity"/>
    <property type="evidence" value="ECO:0007669"/>
    <property type="project" value="UniProtKB-KW"/>
</dbReference>
<sequence>MQEAMSDTAVLVIDMMNTYRHPDADKLAPHVAEIIDPLSRLVDEARRRDDVDLIYVNDNYGDFTAEFSDIVRGALDGERPDLVKPIAPQSGCQVMTKVRHSAFYATSLAYLLTQLKPERVILTGQVTEQCILYTALDAYVRHFPVVVPPDAVAHIDPELSDAALTMMKSNMSAEITPAAECLR</sequence>
<dbReference type="InterPro" id="IPR000868">
    <property type="entry name" value="Isochorismatase-like_dom"/>
</dbReference>
<accession>A0A1H6KKT3</accession>
<protein>
    <submittedName>
        <fullName evidence="3">Nicotinamidase-related amidase</fullName>
    </submittedName>
</protein>
<keyword evidence="1" id="KW-0378">Hydrolase</keyword>
<organism evidence="3 4">
    <name type="scientific">Mycolicibacterium rutilum</name>
    <name type="common">Mycobacterium rutilum</name>
    <dbReference type="NCBI Taxonomy" id="370526"/>
    <lineage>
        <taxon>Bacteria</taxon>
        <taxon>Bacillati</taxon>
        <taxon>Actinomycetota</taxon>
        <taxon>Actinomycetes</taxon>
        <taxon>Mycobacteriales</taxon>
        <taxon>Mycobacteriaceae</taxon>
        <taxon>Mycolicibacterium</taxon>
    </lineage>
</organism>
<dbReference type="InterPro" id="IPR050272">
    <property type="entry name" value="Isochorismatase-like_hydrls"/>
</dbReference>
<dbReference type="Proteomes" id="UP000182915">
    <property type="component" value="Chromosome I"/>
</dbReference>
<dbReference type="AlphaFoldDB" id="A0A1H6KKT3"/>
<name>A0A1H6KKT3_MYCRU</name>
<evidence type="ECO:0000259" key="2">
    <source>
        <dbReference type="Pfam" id="PF00857"/>
    </source>
</evidence>
<dbReference type="InterPro" id="IPR036380">
    <property type="entry name" value="Isochorismatase-like_sf"/>
</dbReference>
<dbReference type="EMBL" id="LT629971">
    <property type="protein sequence ID" value="SEH73395.1"/>
    <property type="molecule type" value="Genomic_DNA"/>
</dbReference>
<proteinExistence type="predicted"/>
<gene>
    <name evidence="3" type="ORF">SAMN04489835_3435</name>
</gene>
<dbReference type="Pfam" id="PF00857">
    <property type="entry name" value="Isochorismatase"/>
    <property type="match status" value="1"/>
</dbReference>
<dbReference type="Gene3D" id="3.40.50.850">
    <property type="entry name" value="Isochorismatase-like"/>
    <property type="match status" value="1"/>
</dbReference>
<reference evidence="4" key="1">
    <citation type="submission" date="2016-10" db="EMBL/GenBank/DDBJ databases">
        <authorList>
            <person name="Varghese N."/>
            <person name="Submissions S."/>
        </authorList>
    </citation>
    <scope>NUCLEOTIDE SEQUENCE [LARGE SCALE GENOMIC DNA]</scope>
    <source>
        <strain evidence="4">DSM 45405</strain>
    </source>
</reference>
<dbReference type="SUPFAM" id="SSF52499">
    <property type="entry name" value="Isochorismatase-like hydrolases"/>
    <property type="match status" value="1"/>
</dbReference>
<keyword evidence="4" id="KW-1185">Reference proteome</keyword>
<evidence type="ECO:0000256" key="1">
    <source>
        <dbReference type="ARBA" id="ARBA00022801"/>
    </source>
</evidence>
<evidence type="ECO:0000313" key="4">
    <source>
        <dbReference type="Proteomes" id="UP000182915"/>
    </source>
</evidence>
<dbReference type="PANTHER" id="PTHR43540:SF6">
    <property type="entry name" value="ISOCHORISMATASE-LIKE DOMAIN-CONTAINING PROTEIN"/>
    <property type="match status" value="1"/>
</dbReference>
<dbReference type="CDD" id="cd00431">
    <property type="entry name" value="cysteine_hydrolases"/>
    <property type="match status" value="1"/>
</dbReference>
<dbReference type="PANTHER" id="PTHR43540">
    <property type="entry name" value="PEROXYUREIDOACRYLATE/UREIDOACRYLATE AMIDOHYDROLASE-RELATED"/>
    <property type="match status" value="1"/>
</dbReference>